<gene>
    <name evidence="2" type="ORF">Pcinc_026122</name>
</gene>
<reference evidence="2" key="1">
    <citation type="submission" date="2023-10" db="EMBL/GenBank/DDBJ databases">
        <title>Genome assemblies of two species of porcelain crab, Petrolisthes cinctipes and Petrolisthes manimaculis (Anomura: Porcellanidae).</title>
        <authorList>
            <person name="Angst P."/>
        </authorList>
    </citation>
    <scope>NUCLEOTIDE SEQUENCE</scope>
    <source>
        <strain evidence="2">PB745_01</strain>
        <tissue evidence="2">Gill</tissue>
    </source>
</reference>
<dbReference type="AlphaFoldDB" id="A0AAE1K8H7"/>
<dbReference type="Proteomes" id="UP001286313">
    <property type="component" value="Unassembled WGS sequence"/>
</dbReference>
<dbReference type="EMBL" id="JAWQEG010002998">
    <property type="protein sequence ID" value="KAK3868491.1"/>
    <property type="molecule type" value="Genomic_DNA"/>
</dbReference>
<evidence type="ECO:0000256" key="1">
    <source>
        <dbReference type="SAM" id="MobiDB-lite"/>
    </source>
</evidence>
<sequence>MEQALTGVGHGGKKGQQGGAGIQGGTGRQAAGHTDTTVTRPENRQPGKQEKRKAETVTLSSTDNLLNPHSSHTGSTPTACQ</sequence>
<feature type="compositionally biased region" description="Basic and acidic residues" evidence="1">
    <location>
        <begin position="41"/>
        <end position="55"/>
    </location>
</feature>
<protein>
    <submittedName>
        <fullName evidence="2">Uncharacterized protein</fullName>
    </submittedName>
</protein>
<feature type="compositionally biased region" description="Gly residues" evidence="1">
    <location>
        <begin position="8"/>
        <end position="27"/>
    </location>
</feature>
<organism evidence="2 3">
    <name type="scientific">Petrolisthes cinctipes</name>
    <name type="common">Flat porcelain crab</name>
    <dbReference type="NCBI Taxonomy" id="88211"/>
    <lineage>
        <taxon>Eukaryota</taxon>
        <taxon>Metazoa</taxon>
        <taxon>Ecdysozoa</taxon>
        <taxon>Arthropoda</taxon>
        <taxon>Crustacea</taxon>
        <taxon>Multicrustacea</taxon>
        <taxon>Malacostraca</taxon>
        <taxon>Eumalacostraca</taxon>
        <taxon>Eucarida</taxon>
        <taxon>Decapoda</taxon>
        <taxon>Pleocyemata</taxon>
        <taxon>Anomura</taxon>
        <taxon>Galatheoidea</taxon>
        <taxon>Porcellanidae</taxon>
        <taxon>Petrolisthes</taxon>
    </lineage>
</organism>
<keyword evidence="3" id="KW-1185">Reference proteome</keyword>
<evidence type="ECO:0000313" key="2">
    <source>
        <dbReference type="EMBL" id="KAK3868491.1"/>
    </source>
</evidence>
<proteinExistence type="predicted"/>
<evidence type="ECO:0000313" key="3">
    <source>
        <dbReference type="Proteomes" id="UP001286313"/>
    </source>
</evidence>
<feature type="compositionally biased region" description="Polar residues" evidence="1">
    <location>
        <begin position="57"/>
        <end position="81"/>
    </location>
</feature>
<comment type="caution">
    <text evidence="2">The sequence shown here is derived from an EMBL/GenBank/DDBJ whole genome shotgun (WGS) entry which is preliminary data.</text>
</comment>
<accession>A0AAE1K8H7</accession>
<name>A0AAE1K8H7_PETCI</name>
<feature type="region of interest" description="Disordered" evidence="1">
    <location>
        <begin position="1"/>
        <end position="81"/>
    </location>
</feature>